<organism evidence="1 2">
    <name type="scientific">Mycobacterium timonense</name>
    <dbReference type="NCBI Taxonomy" id="701043"/>
    <lineage>
        <taxon>Bacteria</taxon>
        <taxon>Bacillati</taxon>
        <taxon>Actinomycetota</taxon>
        <taxon>Actinomycetes</taxon>
        <taxon>Mycobacteriales</taxon>
        <taxon>Mycobacteriaceae</taxon>
        <taxon>Mycobacterium</taxon>
        <taxon>Mycobacterium avium complex (MAC)</taxon>
    </lineage>
</organism>
<reference evidence="1 2" key="1">
    <citation type="journal article" date="2019" name="Emerg. Microbes Infect.">
        <title>Comprehensive subspecies identification of 175 nontuberculous mycobacteria species based on 7547 genomic profiles.</title>
        <authorList>
            <person name="Matsumoto Y."/>
            <person name="Kinjo T."/>
            <person name="Motooka D."/>
            <person name="Nabeya D."/>
            <person name="Jung N."/>
            <person name="Uechi K."/>
            <person name="Horii T."/>
            <person name="Iida T."/>
            <person name="Fujita J."/>
            <person name="Nakamura S."/>
        </authorList>
    </citation>
    <scope>NUCLEOTIDE SEQUENCE [LARGE SCALE GENOMIC DNA]</scope>
    <source>
        <strain evidence="1 2">JCM 30726</strain>
    </source>
</reference>
<protein>
    <submittedName>
        <fullName evidence="1">Uncharacterized protein</fullName>
    </submittedName>
</protein>
<gene>
    <name evidence="1" type="ORF">MTIM_53950</name>
</gene>
<sequence length="113" mass="11572">MTHQNLTCAVFVTEGHAGPIRTGRGLPKATLESGDDQLRAKFCFDGIETEILHLKRRRIVVGTVDGGPGAGRRRGPPGQPGVAVVLAFSCDAGGPVVGAGADAPGIMAVRSAQ</sequence>
<name>A0A7I9ZFR2_9MYCO</name>
<dbReference type="Proteomes" id="UP000465301">
    <property type="component" value="Unassembled WGS sequence"/>
</dbReference>
<dbReference type="EMBL" id="BLLA01000005">
    <property type="protein sequence ID" value="GFG99516.1"/>
    <property type="molecule type" value="Genomic_DNA"/>
</dbReference>
<evidence type="ECO:0000313" key="1">
    <source>
        <dbReference type="EMBL" id="GFG99516.1"/>
    </source>
</evidence>
<proteinExistence type="predicted"/>
<accession>A0A7I9ZFR2</accession>
<keyword evidence="2" id="KW-1185">Reference proteome</keyword>
<dbReference type="AlphaFoldDB" id="A0A7I9ZFR2"/>
<comment type="caution">
    <text evidence="1">The sequence shown here is derived from an EMBL/GenBank/DDBJ whole genome shotgun (WGS) entry which is preliminary data.</text>
</comment>
<evidence type="ECO:0000313" key="2">
    <source>
        <dbReference type="Proteomes" id="UP000465301"/>
    </source>
</evidence>